<accession>A0ABX0QWF8</accession>
<evidence type="ECO:0000313" key="2">
    <source>
        <dbReference type="Proteomes" id="UP000780690"/>
    </source>
</evidence>
<dbReference type="Proteomes" id="UP000780690">
    <property type="component" value="Unassembled WGS sequence"/>
</dbReference>
<keyword evidence="2" id="KW-1185">Reference proteome</keyword>
<reference evidence="1 2" key="1">
    <citation type="journal article" date="2019" name="bioRxiv">
        <title>Bacteria contribute to plant secondary compound degradation in a generalist herbivore system.</title>
        <authorList>
            <person name="Francoeur C.B."/>
            <person name="Khadempour L."/>
            <person name="Moreira-Soto R.D."/>
            <person name="Gotting K."/>
            <person name="Book A.J."/>
            <person name="Pinto-Tomas A.A."/>
            <person name="Keefover-Ring K."/>
            <person name="Currie C.R."/>
        </authorList>
    </citation>
    <scope>NUCLEOTIDE SEQUENCE [LARGE SCALE GENOMIC DNA]</scope>
    <source>
        <strain evidence="1 2">Acro-805</strain>
    </source>
</reference>
<name>A0ABX0QWF8_9GAMM</name>
<dbReference type="RefSeq" id="WP_167136442.1">
    <property type="nucleotide sequence ID" value="NZ_VWXD01000002.1"/>
</dbReference>
<proteinExistence type="predicted"/>
<gene>
    <name evidence="1" type="ORF">F3J38_07450</name>
</gene>
<dbReference type="EMBL" id="VWXD01000002">
    <property type="protein sequence ID" value="NIE99904.1"/>
    <property type="molecule type" value="Genomic_DNA"/>
</dbReference>
<sequence length="61" mass="6849">MTIRCSACGSAKFFFTLPKREKSIKQCHHGAYCARCGKPLNLRDLSPPAVTQNIFATFRTE</sequence>
<comment type="caution">
    <text evidence="1">The sequence shown here is derived from an EMBL/GenBank/DDBJ whole genome shotgun (WGS) entry which is preliminary data.</text>
</comment>
<protein>
    <submittedName>
        <fullName evidence="1">Uncharacterized protein</fullName>
    </submittedName>
</protein>
<evidence type="ECO:0000313" key="1">
    <source>
        <dbReference type="EMBL" id="NIE99904.1"/>
    </source>
</evidence>
<organism evidence="1 2">
    <name type="scientific">Candidatus Pantoea formicae</name>
    <dbReference type="NCBI Taxonomy" id="2608355"/>
    <lineage>
        <taxon>Bacteria</taxon>
        <taxon>Pseudomonadati</taxon>
        <taxon>Pseudomonadota</taxon>
        <taxon>Gammaproteobacteria</taxon>
        <taxon>Enterobacterales</taxon>
        <taxon>Erwiniaceae</taxon>
        <taxon>Pantoea</taxon>
    </lineage>
</organism>